<keyword evidence="1" id="KW-0472">Membrane</keyword>
<name>F2L1P2_THEU7</name>
<reference evidence="2 3" key="1">
    <citation type="journal article" date="2011" name="J. Bacteriol.">
        <title>Complete genome sequence of the thermoacidophilic crenarchaeon Thermoproteus uzoniensis 768-20.</title>
        <authorList>
            <person name="Mardanov A.V."/>
            <person name="Gumerov V.M."/>
            <person name="Beletsky A.V."/>
            <person name="Prokofeva M.I."/>
            <person name="Bonch-Osmolovskaya E.A."/>
            <person name="Ravin N.V."/>
            <person name="Skryabin K.G."/>
        </authorList>
    </citation>
    <scope>NUCLEOTIDE SEQUENCE [LARGE SCALE GENOMIC DNA]</scope>
    <source>
        <strain evidence="2 3">768-20</strain>
    </source>
</reference>
<sequence length="331" mass="36352">MATRVFLALLLLLSAALVSAMIVFTNFESEKLGNLSLAYVLIQIPGREVKIDGCVLYVVNIMNSTVQQMNARSANISSAEERYLKSWAGEFGVDVWPSIEEELRAANYSGPLSFDDPNSPASEALARSSRWAHEALTLAREVEGTLAGAGIRGVSVSVYVDRGVILVDVPAEIRRGPEQLARVKALLGPILEKYRGLKVLVLLFVVETPNPLPSSINVTEFRSIIEGLYRERGISIKDPLSIFIGIHGNIYLLETDDDIGLLRELVNKTVERFGVCPNGSAIYFDVEQDIVRPAGYRIAWRYAVLELAGLAMIVAGSTYLATRALRKRRAA</sequence>
<keyword evidence="3" id="KW-1185">Reference proteome</keyword>
<protein>
    <submittedName>
        <fullName evidence="2">Uncharacterized protein</fullName>
    </submittedName>
</protein>
<gene>
    <name evidence="2" type="ordered locus">TUZN_1425</name>
</gene>
<dbReference type="STRING" id="999630.TUZN_1425"/>
<proteinExistence type="predicted"/>
<evidence type="ECO:0000313" key="3">
    <source>
        <dbReference type="Proteomes" id="UP000008138"/>
    </source>
</evidence>
<feature type="transmembrane region" description="Helical" evidence="1">
    <location>
        <begin position="299"/>
        <end position="321"/>
    </location>
</feature>
<organism evidence="2 3">
    <name type="scientific">Thermoproteus uzoniensis (strain 768-20)</name>
    <dbReference type="NCBI Taxonomy" id="999630"/>
    <lineage>
        <taxon>Archaea</taxon>
        <taxon>Thermoproteota</taxon>
        <taxon>Thermoprotei</taxon>
        <taxon>Thermoproteales</taxon>
        <taxon>Thermoproteaceae</taxon>
        <taxon>Thermoproteus</taxon>
    </lineage>
</organism>
<accession>F2L1P2</accession>
<keyword evidence="1" id="KW-0812">Transmembrane</keyword>
<reference key="2">
    <citation type="submission" date="2011-03" db="EMBL/GenBank/DDBJ databases">
        <title>Complete genome sequence of the thermoacidophilic crenarchaeon Thermoproteus uzoniensis 768-20.</title>
        <authorList>
            <person name="Mardanov A.V."/>
            <person name="Gumerov V.M."/>
            <person name="Beletsky A.V."/>
            <person name="Prokofeva M.I."/>
            <person name="Bonch-Osmolovskaya E.A."/>
            <person name="Ravin N.V."/>
            <person name="Skryabin K.G."/>
        </authorList>
    </citation>
    <scope>NUCLEOTIDE SEQUENCE</scope>
    <source>
        <strain>768-20</strain>
    </source>
</reference>
<dbReference type="Proteomes" id="UP000008138">
    <property type="component" value="Chromosome"/>
</dbReference>
<evidence type="ECO:0000256" key="1">
    <source>
        <dbReference type="SAM" id="Phobius"/>
    </source>
</evidence>
<keyword evidence="1" id="KW-1133">Transmembrane helix</keyword>
<dbReference type="eggNOG" id="arCOG09787">
    <property type="taxonomic scope" value="Archaea"/>
</dbReference>
<dbReference type="AlphaFoldDB" id="F2L1P2"/>
<evidence type="ECO:0000313" key="2">
    <source>
        <dbReference type="EMBL" id="AEA12898.1"/>
    </source>
</evidence>
<dbReference type="KEGG" id="tuz:TUZN_1425"/>
<dbReference type="EMBL" id="CP002590">
    <property type="protein sequence ID" value="AEA12898.1"/>
    <property type="molecule type" value="Genomic_DNA"/>
</dbReference>
<dbReference type="HOGENOM" id="CLU_838428_0_0_2"/>